<keyword evidence="4 6" id="KW-1133">Transmembrane helix</keyword>
<evidence type="ECO:0000256" key="4">
    <source>
        <dbReference type="ARBA" id="ARBA00022989"/>
    </source>
</evidence>
<proteinExistence type="inferred from homology"/>
<evidence type="ECO:0000256" key="6">
    <source>
        <dbReference type="RuleBase" id="RU363032"/>
    </source>
</evidence>
<evidence type="ECO:0000256" key="1">
    <source>
        <dbReference type="ARBA" id="ARBA00004141"/>
    </source>
</evidence>
<feature type="transmembrane region" description="Helical" evidence="6">
    <location>
        <begin position="188"/>
        <end position="209"/>
    </location>
</feature>
<evidence type="ECO:0000256" key="5">
    <source>
        <dbReference type="ARBA" id="ARBA00023136"/>
    </source>
</evidence>
<dbReference type="PANTHER" id="PTHR43496:SF1">
    <property type="entry name" value="POLYGALACTURONAN_RHAMNOGALACTURONAN TRANSPORT SYSTEM PERMEASE PROTEIN YTEP"/>
    <property type="match status" value="1"/>
</dbReference>
<feature type="transmembrane region" description="Helical" evidence="6">
    <location>
        <begin position="289"/>
        <end position="315"/>
    </location>
</feature>
<keyword evidence="2 6" id="KW-0813">Transport</keyword>
<dbReference type="InterPro" id="IPR035906">
    <property type="entry name" value="MetI-like_sf"/>
</dbReference>
<organism evidence="8 9">
    <name type="scientific">Paenibacillus radicis</name>
    <name type="common">ex Xue et al. 2023</name>
    <dbReference type="NCBI Taxonomy" id="2972489"/>
    <lineage>
        <taxon>Bacteria</taxon>
        <taxon>Bacillati</taxon>
        <taxon>Bacillota</taxon>
        <taxon>Bacilli</taxon>
        <taxon>Bacillales</taxon>
        <taxon>Paenibacillaceae</taxon>
        <taxon>Paenibacillus</taxon>
    </lineage>
</organism>
<protein>
    <submittedName>
        <fullName evidence="8">ABC transporter permease subunit</fullName>
    </submittedName>
</protein>
<keyword evidence="9" id="KW-1185">Reference proteome</keyword>
<dbReference type="Proteomes" id="UP001300012">
    <property type="component" value="Unassembled WGS sequence"/>
</dbReference>
<feature type="domain" description="ABC transmembrane type-1" evidence="7">
    <location>
        <begin position="96"/>
        <end position="311"/>
    </location>
</feature>
<comment type="caution">
    <text evidence="8">The sequence shown here is derived from an EMBL/GenBank/DDBJ whole genome shotgun (WGS) entry which is preliminary data.</text>
</comment>
<dbReference type="Gene3D" id="1.10.3720.10">
    <property type="entry name" value="MetI-like"/>
    <property type="match status" value="1"/>
</dbReference>
<reference evidence="8 9" key="1">
    <citation type="submission" date="2022-08" db="EMBL/GenBank/DDBJ databases">
        <title>Paenibacillus endoradicis sp. nov., Paenibacillus radicibacter sp. nov and Paenibacillus pararadicis sp. nov., three cold-adapted plant growth-promoting bacteria isolated from root of Larix gmelinii in Great Khingan.</title>
        <authorList>
            <person name="Xue H."/>
        </authorList>
    </citation>
    <scope>NUCLEOTIDE SEQUENCE [LARGE SCALE GENOMIC DNA]</scope>
    <source>
        <strain evidence="8 9">N5-1-1-5</strain>
    </source>
</reference>
<keyword evidence="3 6" id="KW-0812">Transmembrane</keyword>
<feature type="transmembrane region" description="Helical" evidence="6">
    <location>
        <begin position="230"/>
        <end position="248"/>
    </location>
</feature>
<accession>A0ABT1YAB2</accession>
<dbReference type="SUPFAM" id="SSF161098">
    <property type="entry name" value="MetI-like"/>
    <property type="match status" value="1"/>
</dbReference>
<sequence>MLKLKASQSEPLAAQVQTVKHSSLSILLARIKKDKYLLLLCLPGLVYFLIFKYLPMWGVLLAFKNYQPFIGFFGSEWVGLDNFRQFFQDPVFFRLVRNTLLLGLYDMVFFFPAPIILALLLNEIRKSFYKRLIQSLIYVPHFISMVIVASISYLLLTTEGGAINEMIYGLTGQKMEFLTSEKWFRPLIITQSLWKEMGWGTIIFLAALAGVDQEQYEAAIVDGANRFRQVWHITLPAIRGTIIVLLILRMGNFLDRGFEQVLLMSNALNRPVAEVFDTYVYTLGITQGAFSYSTAVGLFKAIIGIILVFTSNYLAKRAGHSGIF</sequence>
<dbReference type="RefSeq" id="WP_258211447.1">
    <property type="nucleotide sequence ID" value="NZ_JANQBD010000001.1"/>
</dbReference>
<dbReference type="InterPro" id="IPR000515">
    <property type="entry name" value="MetI-like"/>
</dbReference>
<evidence type="ECO:0000313" key="9">
    <source>
        <dbReference type="Proteomes" id="UP001300012"/>
    </source>
</evidence>
<gene>
    <name evidence="8" type="ORF">NV381_01325</name>
</gene>
<dbReference type="Pfam" id="PF00528">
    <property type="entry name" value="BPD_transp_1"/>
    <property type="match status" value="1"/>
</dbReference>
<comment type="similarity">
    <text evidence="6">Belongs to the binding-protein-dependent transport system permease family.</text>
</comment>
<feature type="transmembrane region" description="Helical" evidence="6">
    <location>
        <begin position="136"/>
        <end position="156"/>
    </location>
</feature>
<dbReference type="EMBL" id="JANQBD010000001">
    <property type="protein sequence ID" value="MCR8629832.1"/>
    <property type="molecule type" value="Genomic_DNA"/>
</dbReference>
<feature type="transmembrane region" description="Helical" evidence="6">
    <location>
        <begin position="36"/>
        <end position="54"/>
    </location>
</feature>
<evidence type="ECO:0000259" key="7">
    <source>
        <dbReference type="PROSITE" id="PS50928"/>
    </source>
</evidence>
<keyword evidence="5 6" id="KW-0472">Membrane</keyword>
<dbReference type="PANTHER" id="PTHR43496">
    <property type="entry name" value="PROTEIN LPLB"/>
    <property type="match status" value="1"/>
</dbReference>
<dbReference type="PROSITE" id="PS50928">
    <property type="entry name" value="ABC_TM1"/>
    <property type="match status" value="1"/>
</dbReference>
<comment type="subcellular location">
    <subcellularLocation>
        <location evidence="6">Cell membrane</location>
        <topology evidence="6">Multi-pass membrane protein</topology>
    </subcellularLocation>
    <subcellularLocation>
        <location evidence="1">Membrane</location>
        <topology evidence="1">Multi-pass membrane protein</topology>
    </subcellularLocation>
</comment>
<evidence type="ECO:0000256" key="3">
    <source>
        <dbReference type="ARBA" id="ARBA00022692"/>
    </source>
</evidence>
<dbReference type="CDD" id="cd06261">
    <property type="entry name" value="TM_PBP2"/>
    <property type="match status" value="1"/>
</dbReference>
<evidence type="ECO:0000256" key="2">
    <source>
        <dbReference type="ARBA" id="ARBA00022448"/>
    </source>
</evidence>
<evidence type="ECO:0000313" key="8">
    <source>
        <dbReference type="EMBL" id="MCR8629832.1"/>
    </source>
</evidence>
<feature type="transmembrane region" description="Helical" evidence="6">
    <location>
        <begin position="102"/>
        <end position="124"/>
    </location>
</feature>
<name>A0ABT1YAB2_9BACL</name>